<feature type="compositionally biased region" description="Basic and acidic residues" evidence="1">
    <location>
        <begin position="130"/>
        <end position="146"/>
    </location>
</feature>
<dbReference type="Proteomes" id="UP000075903">
    <property type="component" value="Unassembled WGS sequence"/>
</dbReference>
<feature type="region of interest" description="Disordered" evidence="1">
    <location>
        <begin position="48"/>
        <end position="98"/>
    </location>
</feature>
<evidence type="ECO:0000313" key="3">
    <source>
        <dbReference type="Proteomes" id="UP000075903"/>
    </source>
</evidence>
<organism evidence="2 3">
    <name type="scientific">Anopheles merus</name>
    <name type="common">Mosquito</name>
    <dbReference type="NCBI Taxonomy" id="30066"/>
    <lineage>
        <taxon>Eukaryota</taxon>
        <taxon>Metazoa</taxon>
        <taxon>Ecdysozoa</taxon>
        <taxon>Arthropoda</taxon>
        <taxon>Hexapoda</taxon>
        <taxon>Insecta</taxon>
        <taxon>Pterygota</taxon>
        <taxon>Neoptera</taxon>
        <taxon>Endopterygota</taxon>
        <taxon>Diptera</taxon>
        <taxon>Nematocera</taxon>
        <taxon>Culicoidea</taxon>
        <taxon>Culicidae</taxon>
        <taxon>Anophelinae</taxon>
        <taxon>Anopheles</taxon>
    </lineage>
</organism>
<reference evidence="2" key="1">
    <citation type="submission" date="2020-05" db="UniProtKB">
        <authorList>
            <consortium name="EnsemblMetazoa"/>
        </authorList>
    </citation>
    <scope>IDENTIFICATION</scope>
    <source>
        <strain evidence="2">MAF</strain>
    </source>
</reference>
<protein>
    <submittedName>
        <fullName evidence="2">Uncharacterized protein</fullName>
    </submittedName>
</protein>
<feature type="region of interest" description="Disordered" evidence="1">
    <location>
        <begin position="116"/>
        <end position="146"/>
    </location>
</feature>
<dbReference type="EnsemblMetazoa" id="AMEM006388-RA">
    <property type="protein sequence ID" value="AMEM006388-PA"/>
    <property type="gene ID" value="AMEM006388"/>
</dbReference>
<sequence length="146" mass="16299">MGGWRKQHVLQDEIRILGGAVSLYLLHEVAVHGRFEPEGDGFKLMQRFESDRSSKRNQANLNRCPGKGVSNTRRDNLASPLGQREQTGNGHETDSRHYINPFVMKGSNQGFGFNATILADQDPVEGSLPEPEKKGGGRKEENSRLR</sequence>
<proteinExistence type="predicted"/>
<keyword evidence="3" id="KW-1185">Reference proteome</keyword>
<evidence type="ECO:0000256" key="1">
    <source>
        <dbReference type="SAM" id="MobiDB-lite"/>
    </source>
</evidence>
<accession>A0A182UZM9</accession>
<dbReference type="AlphaFoldDB" id="A0A182UZM9"/>
<evidence type="ECO:0000313" key="2">
    <source>
        <dbReference type="EnsemblMetazoa" id="AMEM006388-PA"/>
    </source>
</evidence>
<dbReference type="VEuPathDB" id="VectorBase:AMEM006388"/>
<name>A0A182UZM9_ANOME</name>